<feature type="compositionally biased region" description="Basic and acidic residues" evidence="1">
    <location>
        <begin position="370"/>
        <end position="380"/>
    </location>
</feature>
<dbReference type="EMBL" id="JAQQWL010000008">
    <property type="protein sequence ID" value="KAK8061257.1"/>
    <property type="molecule type" value="Genomic_DNA"/>
</dbReference>
<protein>
    <submittedName>
        <fullName evidence="2">Uncharacterized protein</fullName>
    </submittedName>
</protein>
<evidence type="ECO:0000313" key="3">
    <source>
        <dbReference type="Proteomes" id="UP001480595"/>
    </source>
</evidence>
<reference evidence="2 3" key="1">
    <citation type="submission" date="2023-01" db="EMBL/GenBank/DDBJ databases">
        <title>Analysis of 21 Apiospora genomes using comparative genomics revels a genus with tremendous synthesis potential of carbohydrate active enzymes and secondary metabolites.</title>
        <authorList>
            <person name="Sorensen T."/>
        </authorList>
    </citation>
    <scope>NUCLEOTIDE SEQUENCE [LARGE SCALE GENOMIC DNA]</scope>
    <source>
        <strain evidence="2 3">CBS 135458</strain>
    </source>
</reference>
<feature type="compositionally biased region" description="Polar residues" evidence="1">
    <location>
        <begin position="233"/>
        <end position="245"/>
    </location>
</feature>
<evidence type="ECO:0000313" key="2">
    <source>
        <dbReference type="EMBL" id="KAK8061257.1"/>
    </source>
</evidence>
<accession>A0ABR1UQS2</accession>
<feature type="compositionally biased region" description="Low complexity" evidence="1">
    <location>
        <begin position="320"/>
        <end position="336"/>
    </location>
</feature>
<keyword evidence="3" id="KW-1185">Reference proteome</keyword>
<evidence type="ECO:0000256" key="1">
    <source>
        <dbReference type="SAM" id="MobiDB-lite"/>
    </source>
</evidence>
<dbReference type="GeneID" id="92092095"/>
<feature type="compositionally biased region" description="Basic and acidic residues" evidence="1">
    <location>
        <begin position="246"/>
        <end position="264"/>
    </location>
</feature>
<feature type="compositionally biased region" description="Low complexity" evidence="1">
    <location>
        <begin position="210"/>
        <end position="220"/>
    </location>
</feature>
<dbReference type="RefSeq" id="XP_066714519.1">
    <property type="nucleotide sequence ID" value="XM_066859032.1"/>
</dbReference>
<feature type="region of interest" description="Disordered" evidence="1">
    <location>
        <begin position="119"/>
        <end position="486"/>
    </location>
</feature>
<gene>
    <name evidence="2" type="ORF">PG994_007623</name>
</gene>
<dbReference type="Proteomes" id="UP001480595">
    <property type="component" value="Unassembled WGS sequence"/>
</dbReference>
<feature type="region of interest" description="Disordered" evidence="1">
    <location>
        <begin position="506"/>
        <end position="562"/>
    </location>
</feature>
<feature type="compositionally biased region" description="Polar residues" evidence="1">
    <location>
        <begin position="409"/>
        <end position="424"/>
    </location>
</feature>
<sequence length="562" mass="60047">MPYTSPTTEPFPQYDEYDYQSLRPQMLSYSPRAYEEATAAPDSDIKKSRVLNPAAVEFVSPSRTAETLTEGNTLMNNGKSIATPLKFTPVVHMPMLPTQSPEPSPTTVTPALPAYPVAAQAKQHDDINKPSSPATVMNDHKGNDKESKGGDKREGQSEIKDFASLHESHKSTADSVIPADKTGHAEERKSPVKKRQEAWNKHKQNKKSKSQTSQGTQPTGNGNGEQGLKESGNKAQSSDAKTASHSNDETDKQQRDNSQTRKQDQSGQKDVVSRGANAKGKSATKEVPANQPVVPGATWVDTEPTKATKKKNTKRHAVKGKASAKPASSSVTAAPTMSQEPDVKGEQGSGSQATSRGGGFENKAKGSQKTGDKSQDDLEKAVAPAPKVISDAAGKAPTGTTDEAKQRENLATQPNEAEQSISKESGTKLQKEVEASSSNQAKKWKGKKQKGLAASQSVTSQDKDQTASSAVTPATTDAKVEVERRDTMVSLSKADLPLILDDIEKVVSPSPGSKTPSLRDAPAPSSSPWRKDSKAKASDKRNEEDTSVLSETLREGDERKGG</sequence>
<comment type="caution">
    <text evidence="2">The sequence shown here is derived from an EMBL/GenBank/DDBJ whole genome shotgun (WGS) entry which is preliminary data.</text>
</comment>
<feature type="compositionally biased region" description="Polar residues" evidence="1">
    <location>
        <begin position="454"/>
        <end position="475"/>
    </location>
</feature>
<feature type="compositionally biased region" description="Basic and acidic residues" evidence="1">
    <location>
        <begin position="529"/>
        <end position="544"/>
    </location>
</feature>
<proteinExistence type="predicted"/>
<feature type="compositionally biased region" description="Basic and acidic residues" evidence="1">
    <location>
        <begin position="425"/>
        <end position="434"/>
    </location>
</feature>
<name>A0ABR1UQS2_9PEZI</name>
<feature type="compositionally biased region" description="Basic and acidic residues" evidence="1">
    <location>
        <begin position="138"/>
        <end position="172"/>
    </location>
</feature>
<organism evidence="2 3">
    <name type="scientific">Apiospora phragmitis</name>
    <dbReference type="NCBI Taxonomy" id="2905665"/>
    <lineage>
        <taxon>Eukaryota</taxon>
        <taxon>Fungi</taxon>
        <taxon>Dikarya</taxon>
        <taxon>Ascomycota</taxon>
        <taxon>Pezizomycotina</taxon>
        <taxon>Sordariomycetes</taxon>
        <taxon>Xylariomycetidae</taxon>
        <taxon>Amphisphaeriales</taxon>
        <taxon>Apiosporaceae</taxon>
        <taxon>Apiospora</taxon>
    </lineage>
</organism>
<feature type="compositionally biased region" description="Basic and acidic residues" evidence="1">
    <location>
        <begin position="552"/>
        <end position="562"/>
    </location>
</feature>
<feature type="compositionally biased region" description="Basic residues" evidence="1">
    <location>
        <begin position="307"/>
        <end position="319"/>
    </location>
</feature>
<feature type="compositionally biased region" description="Basic and acidic residues" evidence="1">
    <location>
        <begin position="181"/>
        <end position="200"/>
    </location>
</feature>